<gene>
    <name evidence="1" type="ORF">BFS30_15880</name>
</gene>
<evidence type="ECO:0008006" key="3">
    <source>
        <dbReference type="Google" id="ProtNLM"/>
    </source>
</evidence>
<dbReference type="RefSeq" id="WP_069380191.1">
    <property type="nucleotide sequence ID" value="NZ_CP017141.1"/>
</dbReference>
<dbReference type="EMBL" id="CP017141">
    <property type="protein sequence ID" value="AOM78526.1"/>
    <property type="molecule type" value="Genomic_DNA"/>
</dbReference>
<reference evidence="1 2" key="1">
    <citation type="submission" date="2016-08" db="EMBL/GenBank/DDBJ databases">
        <authorList>
            <person name="Seilhamer J.J."/>
        </authorList>
    </citation>
    <scope>NUCLEOTIDE SEQUENCE [LARGE SCALE GENOMIC DNA]</scope>
    <source>
        <strain evidence="1 2">DX4</strain>
    </source>
</reference>
<evidence type="ECO:0000313" key="2">
    <source>
        <dbReference type="Proteomes" id="UP000094313"/>
    </source>
</evidence>
<evidence type="ECO:0000313" key="1">
    <source>
        <dbReference type="EMBL" id="AOM78526.1"/>
    </source>
</evidence>
<dbReference type="OrthoDB" id="1090083at2"/>
<dbReference type="Proteomes" id="UP000094313">
    <property type="component" value="Chromosome"/>
</dbReference>
<sequence length="617" mass="70850">MKNIFYSSKDEIRNRILKNARDYWGIKNTNDFDPLVKLIIEALSTEIFNVSNDVKNLENRILDKISRILASDTLTSALPAHAILHARPFEAIETIDTKTQFFHRKKLKDKNESNKENAIDVFFSPLKPVKVFNAGVTYLASGSNLFQVDGQHNKLLLSNTIPGNTLESNTMYIGLEVSPGLSTFKGMSFYFDWRNYVVNDHTYDLLSLSRWSVNNSPVNVSLNKFHQEPENNFQSPFEKHDVLNLLNEDVQAFYSSRFLTIDDENIFLPHPYLQLYPKEFENAFQAGSLVNFKKPILWFKVQFPAAISEVMLDELHVSTNAFPVVNKRIFDIKHRLKMMTNIIPVKLQDHDQFLSVHTLSDKLGNTYTEIPHTHYDDRNVGSFSIRYGGSERFDGRNAKEVVDYLFELLRDEKAAFSAYGSDFLNSSLKDLEQNISIIEQKTKAQLSMIKELLNYIIVKPLNNADIMFLEFWTTNAEMGNQIRSGSHLQSFESSKVMPESLFLLSNSKGGRSRLNAGNRVQAYKYGLTTGNRLVTQSDIINFCFYELGSKIKAVNIRKGLMSTPNPKEGFIKTTDIVITPNQQNELSKEEWKSMLELTKSKLEIRSTMNIHYRLILD</sequence>
<keyword evidence="2" id="KW-1185">Reference proteome</keyword>
<name>A0A1D7QIM4_9SPHI</name>
<organism evidence="1 2">
    <name type="scientific">Pedobacter steynii</name>
    <dbReference type="NCBI Taxonomy" id="430522"/>
    <lineage>
        <taxon>Bacteria</taxon>
        <taxon>Pseudomonadati</taxon>
        <taxon>Bacteroidota</taxon>
        <taxon>Sphingobacteriia</taxon>
        <taxon>Sphingobacteriales</taxon>
        <taxon>Sphingobacteriaceae</taxon>
        <taxon>Pedobacter</taxon>
    </lineage>
</organism>
<dbReference type="AlphaFoldDB" id="A0A1D7QIM4"/>
<dbReference type="KEGG" id="psty:BFS30_15880"/>
<protein>
    <recommendedName>
        <fullName evidence="3">Type VI secretion system baseplate subunit TssF</fullName>
    </recommendedName>
</protein>
<proteinExistence type="predicted"/>
<accession>A0A1D7QIM4</accession>